<feature type="compositionally biased region" description="Polar residues" evidence="1">
    <location>
        <begin position="1"/>
        <end position="14"/>
    </location>
</feature>
<feature type="region of interest" description="Disordered" evidence="1">
    <location>
        <begin position="378"/>
        <end position="422"/>
    </location>
</feature>
<dbReference type="Pfam" id="PF15344">
    <property type="entry name" value="FAM217"/>
    <property type="match status" value="1"/>
</dbReference>
<feature type="region of interest" description="Disordered" evidence="1">
    <location>
        <begin position="105"/>
        <end position="216"/>
    </location>
</feature>
<evidence type="ECO:0000313" key="3">
    <source>
        <dbReference type="Proteomes" id="UP000694621"/>
    </source>
</evidence>
<dbReference type="PANTHER" id="PTHR22145">
    <property type="entry name" value="SI:CH211-266K22.6"/>
    <property type="match status" value="1"/>
</dbReference>
<feature type="compositionally biased region" description="Basic and acidic residues" evidence="1">
    <location>
        <begin position="74"/>
        <end position="84"/>
    </location>
</feature>
<accession>A0A8B9LI70</accession>
<feature type="compositionally biased region" description="Polar residues" evidence="1">
    <location>
        <begin position="40"/>
        <end position="49"/>
    </location>
</feature>
<evidence type="ECO:0000256" key="1">
    <source>
        <dbReference type="SAM" id="MobiDB-lite"/>
    </source>
</evidence>
<feature type="compositionally biased region" description="Polar residues" evidence="1">
    <location>
        <begin position="156"/>
        <end position="165"/>
    </location>
</feature>
<feature type="compositionally biased region" description="Basic and acidic residues" evidence="1">
    <location>
        <begin position="469"/>
        <end position="493"/>
    </location>
</feature>
<organism evidence="2 3">
    <name type="scientific">Astyanax mexicanus</name>
    <name type="common">Blind cave fish</name>
    <name type="synonym">Astyanax fasciatus mexicanus</name>
    <dbReference type="NCBI Taxonomy" id="7994"/>
    <lineage>
        <taxon>Eukaryota</taxon>
        <taxon>Metazoa</taxon>
        <taxon>Chordata</taxon>
        <taxon>Craniata</taxon>
        <taxon>Vertebrata</taxon>
        <taxon>Euteleostomi</taxon>
        <taxon>Actinopterygii</taxon>
        <taxon>Neopterygii</taxon>
        <taxon>Teleostei</taxon>
        <taxon>Ostariophysi</taxon>
        <taxon>Characiformes</taxon>
        <taxon>Characoidei</taxon>
        <taxon>Acestrorhamphidae</taxon>
        <taxon>Acestrorhamphinae</taxon>
        <taxon>Astyanax</taxon>
    </lineage>
</organism>
<reference evidence="2" key="1">
    <citation type="submission" date="2025-08" db="UniProtKB">
        <authorList>
            <consortium name="Ensembl"/>
        </authorList>
    </citation>
    <scope>IDENTIFICATION</scope>
</reference>
<evidence type="ECO:0000313" key="2">
    <source>
        <dbReference type="Ensembl" id="ENSAMXP00005051844.1"/>
    </source>
</evidence>
<sequence>MRINGGFSSSSAAEANTPGAQRGAAVGGAGGMGTVLQERPMQNSHNQPAAKTRAKPKDPAPALRRSTSSAGHSSRAEKKEDHMAIENGLQVRGRRTRCDRASIMVTATALNPREHITKPKSHTSSTNGPRERRHRRNTRRGSDKDSGDSGKLPTSLPHSLTSVSAPRQGLAKQETQNETTARLHEPRAEDTDSDSDLSDTERLPGPPSITAPPELHLRAEEINPCDIRPSRAAHRSRSSDGYPDFLPPPFNSWSLQQLAVYLNTDGRGASRPRPVGQLERYLERLLQLEWRQIQTVHEESNKAIPFSWASCHRPHTSPHSNLSAPKSILQCQRAFPLALLSSLAKAPPLQPPTCTCPSCRKNYPICNGACRLYTHPHHSHLSPLPEKRGKAPGVPRRSSSESRAQQFQRKPGPRNHRLSDPLDNTSYLKRMQAIGNIRNPAGGPCVESSMEVGALRKKGTGERSQSCGDVREDSYRRARVERKTSTQHIRQDSKSSGATSSDDLHSSKDSVTGRTAGKQKRTATIRNWD</sequence>
<feature type="region of interest" description="Disordered" evidence="1">
    <location>
        <begin position="456"/>
        <end position="529"/>
    </location>
</feature>
<feature type="compositionally biased region" description="Basic and acidic residues" evidence="1">
    <location>
        <begin position="181"/>
        <end position="190"/>
    </location>
</feature>
<name>A0A8B9LI70_ASTMX</name>
<dbReference type="PANTHER" id="PTHR22145:SF2">
    <property type="entry name" value="SI:CH211-266K22.6"/>
    <property type="match status" value="1"/>
</dbReference>
<proteinExistence type="predicted"/>
<dbReference type="Proteomes" id="UP000694621">
    <property type="component" value="Unplaced"/>
</dbReference>
<protein>
    <submittedName>
        <fullName evidence="2">Si:ch211-266k22.6</fullName>
    </submittedName>
</protein>
<dbReference type="InterPro" id="IPR029266">
    <property type="entry name" value="FAM217"/>
</dbReference>
<dbReference type="OrthoDB" id="10027339at2759"/>
<feature type="region of interest" description="Disordered" evidence="1">
    <location>
        <begin position="1"/>
        <end position="93"/>
    </location>
</feature>
<dbReference type="AlphaFoldDB" id="A0A8B9LI70"/>
<dbReference type="Ensembl" id="ENSAMXT00005056119.1">
    <property type="protein sequence ID" value="ENSAMXP00005051844.1"/>
    <property type="gene ID" value="ENSAMXG00005023373.1"/>
</dbReference>